<dbReference type="Gene3D" id="2.60.40.420">
    <property type="entry name" value="Cupredoxins - blue copper proteins"/>
    <property type="match status" value="1"/>
</dbReference>
<dbReference type="InterPro" id="IPR051403">
    <property type="entry name" value="NosZ/Cyto_c_oxidase_sub2"/>
</dbReference>
<gene>
    <name evidence="9" type="ORF">AWH48_04045</name>
</gene>
<keyword evidence="7" id="KW-1133">Transmembrane helix</keyword>
<dbReference type="PANTHER" id="PTHR42838">
    <property type="entry name" value="CYTOCHROME C OXIDASE SUBUNIT II"/>
    <property type="match status" value="1"/>
</dbReference>
<dbReference type="PANTHER" id="PTHR42838:SF2">
    <property type="entry name" value="NITROUS-OXIDE REDUCTASE"/>
    <property type="match status" value="1"/>
</dbReference>
<evidence type="ECO:0000259" key="8">
    <source>
        <dbReference type="PROSITE" id="PS50857"/>
    </source>
</evidence>
<dbReference type="InterPro" id="IPR001505">
    <property type="entry name" value="Copper_CuA"/>
</dbReference>
<evidence type="ECO:0000256" key="4">
    <source>
        <dbReference type="ARBA" id="ARBA00024688"/>
    </source>
</evidence>
<evidence type="ECO:0000256" key="1">
    <source>
        <dbReference type="ARBA" id="ARBA00004196"/>
    </source>
</evidence>
<dbReference type="InterPro" id="IPR008972">
    <property type="entry name" value="Cupredoxin"/>
</dbReference>
<name>A0A177KSC6_9BACI</name>
<dbReference type="Proteomes" id="UP000077271">
    <property type="component" value="Unassembled WGS sequence"/>
</dbReference>
<evidence type="ECO:0000256" key="5">
    <source>
        <dbReference type="ARBA" id="ARBA00031399"/>
    </source>
</evidence>
<keyword evidence="3" id="KW-0186">Copper</keyword>
<keyword evidence="2" id="KW-0479">Metal-binding</keyword>
<sequence>MHLHRYEKWWLTFGIGSLVLFLVIVGISAFHQGHQPPSSVKTINYEQIDKVAPFNEPGLRKVEGKDWDYELVVVASAFMYMPTEVEIPVGSTVKIIATTKDVVHGYGVAGTNINMMLEPGYVNEYVTTMDKTGEYLVVCNEYCGTGHHTMKMMYKVVDINE</sequence>
<dbReference type="GO" id="GO:0016020">
    <property type="term" value="C:membrane"/>
    <property type="evidence" value="ECO:0007669"/>
    <property type="project" value="InterPro"/>
</dbReference>
<feature type="domain" description="Cytochrome oxidase subunit II copper A binding" evidence="8">
    <location>
        <begin position="55"/>
        <end position="161"/>
    </location>
</feature>
<dbReference type="GO" id="GO:0005507">
    <property type="term" value="F:copper ion binding"/>
    <property type="evidence" value="ECO:0007669"/>
    <property type="project" value="InterPro"/>
</dbReference>
<evidence type="ECO:0000256" key="3">
    <source>
        <dbReference type="ARBA" id="ARBA00023008"/>
    </source>
</evidence>
<dbReference type="RefSeq" id="WP_063974938.1">
    <property type="nucleotide sequence ID" value="NZ_LQWZ01000023.1"/>
</dbReference>
<comment type="function">
    <text evidence="4">Subunits I and II form the functional core of the enzyme complex. Electrons originating in cytochrome c are transferred via heme a and Cu(A) to the binuclear center formed by heme a3 and Cu(B).</text>
</comment>
<evidence type="ECO:0000313" key="9">
    <source>
        <dbReference type="EMBL" id="OAH55855.1"/>
    </source>
</evidence>
<comment type="subcellular location">
    <subcellularLocation>
        <location evidence="1">Cell envelope</location>
    </subcellularLocation>
</comment>
<dbReference type="EMBL" id="LQWZ01000023">
    <property type="protein sequence ID" value="OAH55855.1"/>
    <property type="molecule type" value="Genomic_DNA"/>
</dbReference>
<reference evidence="9 10" key="1">
    <citation type="submission" date="2016-01" db="EMBL/GenBank/DDBJ databases">
        <title>Investigation of taxonomic status of Bacillus aminovorans.</title>
        <authorList>
            <person name="Verma A."/>
            <person name="Pal Y."/>
            <person name="Krishnamurthi S."/>
        </authorList>
    </citation>
    <scope>NUCLEOTIDE SEQUENCE [LARGE SCALE GENOMIC DNA]</scope>
    <source>
        <strain evidence="9 10">DSM 4337</strain>
    </source>
</reference>
<comment type="caution">
    <text evidence="9">The sequence shown here is derived from an EMBL/GenBank/DDBJ whole genome shotgun (WGS) entry which is preliminary data.</text>
</comment>
<dbReference type="PROSITE" id="PS00078">
    <property type="entry name" value="COX2"/>
    <property type="match status" value="1"/>
</dbReference>
<evidence type="ECO:0000256" key="6">
    <source>
        <dbReference type="ARBA" id="ARBA00047816"/>
    </source>
</evidence>
<dbReference type="PROSITE" id="PS50857">
    <property type="entry name" value="COX2_CUA"/>
    <property type="match status" value="1"/>
</dbReference>
<accession>A0A177KSC6</accession>
<dbReference type="OrthoDB" id="9773456at2"/>
<dbReference type="SUPFAM" id="SSF49503">
    <property type="entry name" value="Cupredoxins"/>
    <property type="match status" value="1"/>
</dbReference>
<keyword evidence="7" id="KW-0812">Transmembrane</keyword>
<feature type="transmembrane region" description="Helical" evidence="7">
    <location>
        <begin position="9"/>
        <end position="30"/>
    </location>
</feature>
<dbReference type="Pfam" id="PF00116">
    <property type="entry name" value="COX2"/>
    <property type="match status" value="1"/>
</dbReference>
<dbReference type="GO" id="GO:0030313">
    <property type="term" value="C:cell envelope"/>
    <property type="evidence" value="ECO:0007669"/>
    <property type="project" value="UniProtKB-SubCell"/>
</dbReference>
<evidence type="ECO:0000256" key="7">
    <source>
        <dbReference type="SAM" id="Phobius"/>
    </source>
</evidence>
<evidence type="ECO:0000256" key="2">
    <source>
        <dbReference type="ARBA" id="ARBA00022723"/>
    </source>
</evidence>
<keyword evidence="7" id="KW-0472">Membrane</keyword>
<dbReference type="GO" id="GO:0004129">
    <property type="term" value="F:cytochrome-c oxidase activity"/>
    <property type="evidence" value="ECO:0007669"/>
    <property type="project" value="UniProtKB-EC"/>
</dbReference>
<proteinExistence type="predicted"/>
<dbReference type="AlphaFoldDB" id="A0A177KSC6"/>
<comment type="catalytic activity">
    <reaction evidence="6">
        <text>4 Fe(II)-[cytochrome c] + O2 + 8 H(+)(in) = 4 Fe(III)-[cytochrome c] + 2 H2O + 4 H(+)(out)</text>
        <dbReference type="Rhea" id="RHEA:11436"/>
        <dbReference type="Rhea" id="RHEA-COMP:10350"/>
        <dbReference type="Rhea" id="RHEA-COMP:14399"/>
        <dbReference type="ChEBI" id="CHEBI:15377"/>
        <dbReference type="ChEBI" id="CHEBI:15378"/>
        <dbReference type="ChEBI" id="CHEBI:15379"/>
        <dbReference type="ChEBI" id="CHEBI:29033"/>
        <dbReference type="ChEBI" id="CHEBI:29034"/>
        <dbReference type="EC" id="7.1.1.9"/>
    </reaction>
</comment>
<dbReference type="PRINTS" id="PR01166">
    <property type="entry name" value="CYCOXIDASEII"/>
</dbReference>
<protein>
    <recommendedName>
        <fullName evidence="5">Cytochrome aa3 subunit 2</fullName>
    </recommendedName>
</protein>
<dbReference type="InterPro" id="IPR002429">
    <property type="entry name" value="CcO_II-like_C"/>
</dbReference>
<evidence type="ECO:0000313" key="10">
    <source>
        <dbReference type="Proteomes" id="UP000077271"/>
    </source>
</evidence>
<organism evidence="9 10">
    <name type="scientific">Domibacillus aminovorans</name>
    <dbReference type="NCBI Taxonomy" id="29332"/>
    <lineage>
        <taxon>Bacteria</taxon>
        <taxon>Bacillati</taxon>
        <taxon>Bacillota</taxon>
        <taxon>Bacilli</taxon>
        <taxon>Bacillales</taxon>
        <taxon>Bacillaceae</taxon>
        <taxon>Domibacillus</taxon>
    </lineage>
</organism>